<dbReference type="Pfam" id="PF00501">
    <property type="entry name" value="AMP-binding"/>
    <property type="match status" value="1"/>
</dbReference>
<dbReference type="PANTHER" id="PTHR43767:SF10">
    <property type="entry name" value="SURFACTIN SYNTHASE SUBUNIT 1"/>
    <property type="match status" value="1"/>
</dbReference>
<dbReference type="PANTHER" id="PTHR43767">
    <property type="entry name" value="LONG-CHAIN-FATTY-ACID--COA LIGASE"/>
    <property type="match status" value="1"/>
</dbReference>
<evidence type="ECO:0000313" key="4">
    <source>
        <dbReference type="Proteomes" id="UP001239782"/>
    </source>
</evidence>
<dbReference type="KEGG" id="plei:Q9312_14465"/>
<keyword evidence="3" id="KW-0436">Ligase</keyword>
<dbReference type="PROSITE" id="PS00455">
    <property type="entry name" value="AMP_BINDING"/>
    <property type="match status" value="1"/>
</dbReference>
<dbReference type="Gene3D" id="3.40.50.12780">
    <property type="entry name" value="N-terminal domain of ligase-like"/>
    <property type="match status" value="1"/>
</dbReference>
<proteinExistence type="predicted"/>
<reference evidence="3 4" key="1">
    <citation type="submission" date="2023-08" db="EMBL/GenBank/DDBJ databases">
        <title>Pleionea litopenaei sp. nov., isolated from stomach of juvenile Litopenaeus vannamei.</title>
        <authorList>
            <person name="Rho A.M."/>
            <person name="Hwang C.Y."/>
        </authorList>
    </citation>
    <scope>NUCLEOTIDE SEQUENCE [LARGE SCALE GENOMIC DNA]</scope>
    <source>
        <strain evidence="3 4">HL-JVS1</strain>
    </source>
</reference>
<dbReference type="SUPFAM" id="SSF56801">
    <property type="entry name" value="Acetyl-CoA synthetase-like"/>
    <property type="match status" value="1"/>
</dbReference>
<keyword evidence="4" id="KW-1185">Reference proteome</keyword>
<sequence>MSTLLSQLITDRAAATPEATALLHKQQSLSYRQLNNAVNHFANLLEQLNIRAGDRVAVYLPKQFETVIALFGALHFGAVMVPINPQLRASQVEHILNDSEASILVTSQQRWQGLHRPQPSELKHLTNVVLIDRLSENLRSAVLPSTIKMVEWALNVEESRLSTPSNDHLALAALLYTSGSTGKAKGVMLSHQNMVEGAKSVAQYLENTSSDRLLALLPLSFDYGFSQLTTAFLSGASVVLLDYLLPRDVIKAINHYQVTGVAAVPPVWIQLSELDWPESLPSLRYWTNSGGAMPTTTLQRLQQVMPNAAPYLMYGLTEAFRSTYLPPERVIDKPTSMGKAIPNAEILVLNEHGNPVAAGEQGELVHRGVHVAQGYWQAPEKTAERFKPLPHWVTGGISEIAVYSGDQVTVDDEGFLYFVSRNDEMIKSSGHRISPQEIEEVIYQIPDIAESAVLGVPHPVLGQGILLLYCPKEGKELAQNDIQTHCRQQLPNYMQPHASIKQTTLPKNANGKIDRAHLRQVYNDYFTA</sequence>
<dbReference type="AlphaFoldDB" id="A0AA51X5R1"/>
<dbReference type="InterPro" id="IPR020845">
    <property type="entry name" value="AMP-binding_CS"/>
</dbReference>
<dbReference type="InterPro" id="IPR050237">
    <property type="entry name" value="ATP-dep_AMP-bd_enzyme"/>
</dbReference>
<dbReference type="InterPro" id="IPR025110">
    <property type="entry name" value="AMP-bd_C"/>
</dbReference>
<feature type="domain" description="AMP-binding enzyme C-terminal" evidence="2">
    <location>
        <begin position="437"/>
        <end position="512"/>
    </location>
</feature>
<protein>
    <submittedName>
        <fullName evidence="3">Acyl-CoA ligase (AMP-forming), exosortase A system-associated</fullName>
    </submittedName>
</protein>
<dbReference type="RefSeq" id="WP_309201567.1">
    <property type="nucleotide sequence ID" value="NZ_CP133548.1"/>
</dbReference>
<dbReference type="EMBL" id="CP133548">
    <property type="protein sequence ID" value="WMS86422.1"/>
    <property type="molecule type" value="Genomic_DNA"/>
</dbReference>
<dbReference type="GO" id="GO:0016877">
    <property type="term" value="F:ligase activity, forming carbon-sulfur bonds"/>
    <property type="evidence" value="ECO:0007669"/>
    <property type="project" value="UniProtKB-ARBA"/>
</dbReference>
<dbReference type="InterPro" id="IPR000873">
    <property type="entry name" value="AMP-dep_synth/lig_dom"/>
</dbReference>
<evidence type="ECO:0000259" key="2">
    <source>
        <dbReference type="Pfam" id="PF13193"/>
    </source>
</evidence>
<organism evidence="3 4">
    <name type="scientific">Pleionea litopenaei</name>
    <dbReference type="NCBI Taxonomy" id="3070815"/>
    <lineage>
        <taxon>Bacteria</taxon>
        <taxon>Pseudomonadati</taxon>
        <taxon>Pseudomonadota</taxon>
        <taxon>Gammaproteobacteria</taxon>
        <taxon>Oceanospirillales</taxon>
        <taxon>Pleioneaceae</taxon>
        <taxon>Pleionea</taxon>
    </lineage>
</organism>
<name>A0AA51X5R1_9GAMM</name>
<dbReference type="Proteomes" id="UP001239782">
    <property type="component" value="Chromosome"/>
</dbReference>
<evidence type="ECO:0000313" key="3">
    <source>
        <dbReference type="EMBL" id="WMS86422.1"/>
    </source>
</evidence>
<dbReference type="Gene3D" id="3.30.300.30">
    <property type="match status" value="1"/>
</dbReference>
<dbReference type="InterPro" id="IPR042099">
    <property type="entry name" value="ANL_N_sf"/>
</dbReference>
<dbReference type="NCBIfam" id="TIGR03098">
    <property type="entry name" value="ligase_PEP_1"/>
    <property type="match status" value="1"/>
</dbReference>
<evidence type="ECO:0000259" key="1">
    <source>
        <dbReference type="Pfam" id="PF00501"/>
    </source>
</evidence>
<dbReference type="InterPro" id="IPR045851">
    <property type="entry name" value="AMP-bd_C_sf"/>
</dbReference>
<accession>A0AA51X5R1</accession>
<feature type="domain" description="AMP-dependent synthetase/ligase" evidence="1">
    <location>
        <begin position="11"/>
        <end position="376"/>
    </location>
</feature>
<gene>
    <name evidence="3" type="ORF">Q9312_14465</name>
</gene>
<dbReference type="Pfam" id="PF13193">
    <property type="entry name" value="AMP-binding_C"/>
    <property type="match status" value="1"/>
</dbReference>
<dbReference type="InterPro" id="IPR017529">
    <property type="entry name" value="AcylCoA_ligase_PEP_1"/>
</dbReference>